<evidence type="ECO:0000256" key="1">
    <source>
        <dbReference type="SAM" id="SignalP"/>
    </source>
</evidence>
<dbReference type="EnsemblMetazoa" id="ISCW017107-RA">
    <property type="protein sequence ID" value="ISCW017107-PA"/>
    <property type="gene ID" value="ISCW017107"/>
</dbReference>
<evidence type="ECO:0000313" key="3">
    <source>
        <dbReference type="EnsemblMetazoa" id="ISCW017107-PA"/>
    </source>
</evidence>
<dbReference type="InParanoid" id="B7P8W4"/>
<dbReference type="VEuPathDB" id="VectorBase:ISCP_014901"/>
<feature type="signal peptide" evidence="1">
    <location>
        <begin position="1"/>
        <end position="24"/>
    </location>
</feature>
<name>B7P8W4_IXOSC</name>
<keyword evidence="1" id="KW-0732">Signal</keyword>
<organism>
    <name type="scientific">Ixodes scapularis</name>
    <name type="common">Black-legged tick</name>
    <name type="synonym">Deer tick</name>
    <dbReference type="NCBI Taxonomy" id="6945"/>
    <lineage>
        <taxon>Eukaryota</taxon>
        <taxon>Metazoa</taxon>
        <taxon>Ecdysozoa</taxon>
        <taxon>Arthropoda</taxon>
        <taxon>Chelicerata</taxon>
        <taxon>Arachnida</taxon>
        <taxon>Acari</taxon>
        <taxon>Parasitiformes</taxon>
        <taxon>Ixodida</taxon>
        <taxon>Ixodoidea</taxon>
        <taxon>Ixodidae</taxon>
        <taxon>Ixodinae</taxon>
        <taxon>Ixodes</taxon>
    </lineage>
</organism>
<evidence type="ECO:0000313" key="4">
    <source>
        <dbReference type="Proteomes" id="UP000001555"/>
    </source>
</evidence>
<reference evidence="2 4" key="1">
    <citation type="submission" date="2008-03" db="EMBL/GenBank/DDBJ databases">
        <title>Annotation of Ixodes scapularis.</title>
        <authorList>
            <consortium name="Ixodes scapularis Genome Project Consortium"/>
            <person name="Caler E."/>
            <person name="Hannick L.I."/>
            <person name="Bidwell S."/>
            <person name="Joardar V."/>
            <person name="Thiagarajan M."/>
            <person name="Amedeo P."/>
            <person name="Galinsky K.J."/>
            <person name="Schobel S."/>
            <person name="Inman J."/>
            <person name="Hostetler J."/>
            <person name="Miller J."/>
            <person name="Hammond M."/>
            <person name="Megy K."/>
            <person name="Lawson D."/>
            <person name="Kodira C."/>
            <person name="Sutton G."/>
            <person name="Meyer J."/>
            <person name="Hill C.A."/>
            <person name="Birren B."/>
            <person name="Nene V."/>
            <person name="Collins F."/>
            <person name="Alarcon-Chaidez F."/>
            <person name="Wikel S."/>
            <person name="Strausberg R."/>
        </authorList>
    </citation>
    <scope>NUCLEOTIDE SEQUENCE [LARGE SCALE GENOMIC DNA]</scope>
    <source>
        <strain evidence="4">Wikel</strain>
        <strain evidence="2">Wikel colony</strain>
    </source>
</reference>
<accession>B7P8W4</accession>
<protein>
    <recommendedName>
        <fullName evidence="5">Secreted protein</fullName>
    </recommendedName>
</protein>
<sequence>MRSNSWSLCILVALLNELGPPVSGYGSSTKTCFEPGKNYPEPAPRIMYIKGQARTIMVETTRRPTHRLISHIFKILVTELLGYKNVTVRLTNNSNVMDALWRITSCASPSPQ</sequence>
<feature type="chain" id="PRO_5014567933" description="Secreted protein" evidence="1">
    <location>
        <begin position="25"/>
        <end position="112"/>
    </location>
</feature>
<keyword evidence="4" id="KW-1185">Reference proteome</keyword>
<dbReference type="OrthoDB" id="10045779at2759"/>
<reference evidence="3" key="2">
    <citation type="submission" date="2020-05" db="UniProtKB">
        <authorList>
            <consortium name="EnsemblMetazoa"/>
        </authorList>
    </citation>
    <scope>IDENTIFICATION</scope>
    <source>
        <strain evidence="3">wikel</strain>
    </source>
</reference>
<proteinExistence type="predicted"/>
<dbReference type="VEuPathDB" id="VectorBase:ISCI017107"/>
<gene>
    <name evidence="2" type="ORF">IscW_ISCW017107</name>
</gene>
<dbReference type="Proteomes" id="UP000001555">
    <property type="component" value="Unassembled WGS sequence"/>
</dbReference>
<dbReference type="PaxDb" id="6945-B7P8W4"/>
<dbReference type="VEuPathDB" id="VectorBase:ISCW017107"/>
<dbReference type="AlphaFoldDB" id="B7P8W4"/>
<evidence type="ECO:0008006" key="5">
    <source>
        <dbReference type="Google" id="ProtNLM"/>
    </source>
</evidence>
<dbReference type="EMBL" id="DS660761">
    <property type="protein sequence ID" value="EEC03036.1"/>
    <property type="molecule type" value="Genomic_DNA"/>
</dbReference>
<dbReference type="EMBL" id="ABJB011091220">
    <property type="status" value="NOT_ANNOTATED_CDS"/>
    <property type="molecule type" value="Genomic_DNA"/>
</dbReference>
<dbReference type="HOGENOM" id="CLU_2148563_0_0_1"/>
<evidence type="ECO:0000313" key="2">
    <source>
        <dbReference type="EMBL" id="EEC03036.1"/>
    </source>
</evidence>